<evidence type="ECO:0000313" key="1">
    <source>
        <dbReference type="EMBL" id="KAJ6808436.1"/>
    </source>
</evidence>
<gene>
    <name evidence="1" type="ORF">M6B38_167030</name>
</gene>
<protein>
    <submittedName>
        <fullName evidence="1">Uncharacterized protein</fullName>
    </submittedName>
</protein>
<dbReference type="Proteomes" id="UP001140949">
    <property type="component" value="Unassembled WGS sequence"/>
</dbReference>
<comment type="caution">
    <text evidence="1">The sequence shown here is derived from an EMBL/GenBank/DDBJ whole genome shotgun (WGS) entry which is preliminary data.</text>
</comment>
<reference evidence="1" key="1">
    <citation type="journal article" date="2023" name="GigaByte">
        <title>Genome assembly of the bearded iris, Iris pallida Lam.</title>
        <authorList>
            <person name="Bruccoleri R.E."/>
            <person name="Oakeley E.J."/>
            <person name="Faust A.M.E."/>
            <person name="Altorfer M."/>
            <person name="Dessus-Babus S."/>
            <person name="Burckhardt D."/>
            <person name="Oertli M."/>
            <person name="Naumann U."/>
            <person name="Petersen F."/>
            <person name="Wong J."/>
        </authorList>
    </citation>
    <scope>NUCLEOTIDE SEQUENCE</scope>
    <source>
        <strain evidence="1">GSM-AAB239-AS_SAM_17_03QT</strain>
    </source>
</reference>
<evidence type="ECO:0000313" key="2">
    <source>
        <dbReference type="Proteomes" id="UP001140949"/>
    </source>
</evidence>
<proteinExistence type="predicted"/>
<dbReference type="AlphaFoldDB" id="A0AAX6EWJ3"/>
<organism evidence="1 2">
    <name type="scientific">Iris pallida</name>
    <name type="common">Sweet iris</name>
    <dbReference type="NCBI Taxonomy" id="29817"/>
    <lineage>
        <taxon>Eukaryota</taxon>
        <taxon>Viridiplantae</taxon>
        <taxon>Streptophyta</taxon>
        <taxon>Embryophyta</taxon>
        <taxon>Tracheophyta</taxon>
        <taxon>Spermatophyta</taxon>
        <taxon>Magnoliopsida</taxon>
        <taxon>Liliopsida</taxon>
        <taxon>Asparagales</taxon>
        <taxon>Iridaceae</taxon>
        <taxon>Iridoideae</taxon>
        <taxon>Irideae</taxon>
        <taxon>Iris</taxon>
    </lineage>
</organism>
<keyword evidence="2" id="KW-1185">Reference proteome</keyword>
<sequence length="105" mass="11766">MTLPFRSCVDNRGVRRFVSEARPIGFGREMPVSDTVELCLRIRVRPTDNMLDSNSSNLCFLIQVGVGAHLCQIQLCGLSVWVIGDTNVRVHSCLYQVCVRVMLVP</sequence>
<name>A0AAX6EWJ3_IRIPA</name>
<dbReference type="EMBL" id="JANAVB010033416">
    <property type="protein sequence ID" value="KAJ6808436.1"/>
    <property type="molecule type" value="Genomic_DNA"/>
</dbReference>
<reference evidence="1" key="2">
    <citation type="submission" date="2023-04" db="EMBL/GenBank/DDBJ databases">
        <authorList>
            <person name="Bruccoleri R.E."/>
            <person name="Oakeley E.J."/>
            <person name="Faust A.-M."/>
            <person name="Dessus-Babus S."/>
            <person name="Altorfer M."/>
            <person name="Burckhardt D."/>
            <person name="Oertli M."/>
            <person name="Naumann U."/>
            <person name="Petersen F."/>
            <person name="Wong J."/>
        </authorList>
    </citation>
    <scope>NUCLEOTIDE SEQUENCE</scope>
    <source>
        <strain evidence="1">GSM-AAB239-AS_SAM_17_03QT</strain>
        <tissue evidence="1">Leaf</tissue>
    </source>
</reference>
<accession>A0AAX6EWJ3</accession>